<evidence type="ECO:0000256" key="7">
    <source>
        <dbReference type="ARBA" id="ARBA00029602"/>
    </source>
</evidence>
<keyword evidence="4 8" id="KW-0547">Nucleotide-binding</keyword>
<name>A0A5D2AV96_GOSDA</name>
<dbReference type="CDD" id="cd03341">
    <property type="entry name" value="TCP1_theta"/>
    <property type="match status" value="1"/>
</dbReference>
<reference evidence="9 10" key="1">
    <citation type="submission" date="2019-06" db="EMBL/GenBank/DDBJ databases">
        <title>WGS assembly of Gossypium darwinii.</title>
        <authorList>
            <person name="Chen Z.J."/>
            <person name="Sreedasyam A."/>
            <person name="Ando A."/>
            <person name="Song Q."/>
            <person name="De L."/>
            <person name="Hulse-Kemp A."/>
            <person name="Ding M."/>
            <person name="Ye W."/>
            <person name="Kirkbride R."/>
            <person name="Jenkins J."/>
            <person name="Plott C."/>
            <person name="Lovell J."/>
            <person name="Lin Y.-M."/>
            <person name="Vaughn R."/>
            <person name="Liu B."/>
            <person name="Li W."/>
            <person name="Simpson S."/>
            <person name="Scheffler B."/>
            <person name="Saski C."/>
            <person name="Grover C."/>
            <person name="Hu G."/>
            <person name="Conover J."/>
            <person name="Carlson J."/>
            <person name="Shu S."/>
            <person name="Boston L."/>
            <person name="Williams M."/>
            <person name="Peterson D."/>
            <person name="Mcgee K."/>
            <person name="Jones D."/>
            <person name="Wendel J."/>
            <person name="Stelly D."/>
            <person name="Grimwood J."/>
            <person name="Schmutz J."/>
        </authorList>
    </citation>
    <scope>NUCLEOTIDE SEQUENCE [LARGE SCALE GENOMIC DNA]</scope>
    <source>
        <strain evidence="9">1808015.09</strain>
    </source>
</reference>
<evidence type="ECO:0000256" key="5">
    <source>
        <dbReference type="ARBA" id="ARBA00022840"/>
    </source>
</evidence>
<dbReference type="FunFam" id="3.50.7.10:FF:000008">
    <property type="entry name" value="T-complex protein 1 subunit theta"/>
    <property type="match status" value="1"/>
</dbReference>
<evidence type="ECO:0000256" key="4">
    <source>
        <dbReference type="ARBA" id="ARBA00022741"/>
    </source>
</evidence>
<evidence type="ECO:0000256" key="3">
    <source>
        <dbReference type="ARBA" id="ARBA00022490"/>
    </source>
</evidence>
<dbReference type="GO" id="GO:0005524">
    <property type="term" value="F:ATP binding"/>
    <property type="evidence" value="ECO:0007669"/>
    <property type="project" value="UniProtKB-KW"/>
</dbReference>
<dbReference type="GO" id="GO:0016887">
    <property type="term" value="F:ATP hydrolysis activity"/>
    <property type="evidence" value="ECO:0007669"/>
    <property type="project" value="InterPro"/>
</dbReference>
<dbReference type="Pfam" id="PF00118">
    <property type="entry name" value="Cpn60_TCP1"/>
    <property type="match status" value="1"/>
</dbReference>
<dbReference type="EMBL" id="CM017711">
    <property type="protein sequence ID" value="TYG47142.1"/>
    <property type="molecule type" value="Genomic_DNA"/>
</dbReference>
<dbReference type="SUPFAM" id="SSF48592">
    <property type="entry name" value="GroEL equatorial domain-like"/>
    <property type="match status" value="1"/>
</dbReference>
<evidence type="ECO:0000256" key="6">
    <source>
        <dbReference type="ARBA" id="ARBA00023186"/>
    </source>
</evidence>
<dbReference type="PRINTS" id="PR00304">
    <property type="entry name" value="TCOMPLEXTCP1"/>
</dbReference>
<keyword evidence="5 8" id="KW-0067">ATP-binding</keyword>
<dbReference type="InterPro" id="IPR012721">
    <property type="entry name" value="Chap_CCT_theta"/>
</dbReference>
<evidence type="ECO:0000256" key="2">
    <source>
        <dbReference type="ARBA" id="ARBA00008020"/>
    </source>
</evidence>
<evidence type="ECO:0000313" key="9">
    <source>
        <dbReference type="EMBL" id="TYG47142.1"/>
    </source>
</evidence>
<dbReference type="AlphaFoldDB" id="A0A5D2AV96"/>
<dbReference type="Gene3D" id="1.10.560.10">
    <property type="entry name" value="GroEL-like equatorial domain"/>
    <property type="match status" value="1"/>
</dbReference>
<dbReference type="SUPFAM" id="SSF52029">
    <property type="entry name" value="GroEL apical domain-like"/>
    <property type="match status" value="1"/>
</dbReference>
<gene>
    <name evidence="9" type="ORF">ES288_D11G314500v1</name>
</gene>
<dbReference type="InterPro" id="IPR002423">
    <property type="entry name" value="Cpn60/GroEL/TCP-1"/>
</dbReference>
<dbReference type="InterPro" id="IPR027409">
    <property type="entry name" value="GroEL-like_apical_dom_sf"/>
</dbReference>
<dbReference type="GO" id="GO:0005737">
    <property type="term" value="C:cytoplasm"/>
    <property type="evidence" value="ECO:0007669"/>
    <property type="project" value="UniProtKB-SubCell"/>
</dbReference>
<organism evidence="9 10">
    <name type="scientific">Gossypium darwinii</name>
    <name type="common">Darwin's cotton</name>
    <name type="synonym">Gossypium barbadense var. darwinii</name>
    <dbReference type="NCBI Taxonomy" id="34276"/>
    <lineage>
        <taxon>Eukaryota</taxon>
        <taxon>Viridiplantae</taxon>
        <taxon>Streptophyta</taxon>
        <taxon>Embryophyta</taxon>
        <taxon>Tracheophyta</taxon>
        <taxon>Spermatophyta</taxon>
        <taxon>Magnoliopsida</taxon>
        <taxon>eudicotyledons</taxon>
        <taxon>Gunneridae</taxon>
        <taxon>Pentapetalae</taxon>
        <taxon>rosids</taxon>
        <taxon>malvids</taxon>
        <taxon>Malvales</taxon>
        <taxon>Malvaceae</taxon>
        <taxon>Malvoideae</taxon>
        <taxon>Gossypium</taxon>
    </lineage>
</organism>
<evidence type="ECO:0000256" key="1">
    <source>
        <dbReference type="ARBA" id="ARBA00004496"/>
    </source>
</evidence>
<proteinExistence type="inferred from homology"/>
<dbReference type="GO" id="GO:0140662">
    <property type="term" value="F:ATP-dependent protein folding chaperone"/>
    <property type="evidence" value="ECO:0007669"/>
    <property type="project" value="InterPro"/>
</dbReference>
<accession>A0A5D2AV96</accession>
<keyword evidence="10" id="KW-1185">Reference proteome</keyword>
<dbReference type="Gene3D" id="3.30.260.10">
    <property type="entry name" value="TCP-1-like chaperonin intermediate domain"/>
    <property type="match status" value="1"/>
</dbReference>
<dbReference type="PROSITE" id="PS00751">
    <property type="entry name" value="TCP1_2"/>
    <property type="match status" value="1"/>
</dbReference>
<comment type="similarity">
    <text evidence="2 8">Belongs to the TCP-1 chaperonin family.</text>
</comment>
<dbReference type="InterPro" id="IPR027413">
    <property type="entry name" value="GROEL-like_equatorial_sf"/>
</dbReference>
<dbReference type="PANTHER" id="PTHR11353">
    <property type="entry name" value="CHAPERONIN"/>
    <property type="match status" value="1"/>
</dbReference>
<dbReference type="InterPro" id="IPR027410">
    <property type="entry name" value="TCP-1-like_intermed_sf"/>
</dbReference>
<dbReference type="PROSITE" id="PS00750">
    <property type="entry name" value="TCP1_1"/>
    <property type="match status" value="1"/>
</dbReference>
<dbReference type="InterPro" id="IPR017998">
    <property type="entry name" value="Chaperone_TCP-1"/>
</dbReference>
<dbReference type="GO" id="GO:0051082">
    <property type="term" value="F:unfolded protein binding"/>
    <property type="evidence" value="ECO:0007669"/>
    <property type="project" value="InterPro"/>
</dbReference>
<evidence type="ECO:0000313" key="10">
    <source>
        <dbReference type="Proteomes" id="UP000323506"/>
    </source>
</evidence>
<dbReference type="SUPFAM" id="SSF54849">
    <property type="entry name" value="GroEL-intermediate domain like"/>
    <property type="match status" value="1"/>
</dbReference>
<dbReference type="Gene3D" id="3.50.7.10">
    <property type="entry name" value="GroEL"/>
    <property type="match status" value="1"/>
</dbReference>
<dbReference type="InterPro" id="IPR002194">
    <property type="entry name" value="Chaperonin_TCP-1_CS"/>
</dbReference>
<sequence length="550" mass="59290">MGFSMQPYGIQSMLKEGHKHLSGLDEAVLKNIDACKQLSTITRTSLGPEGMNKMVINHLDKLFVTNDAATIVNELEVQHPAAKILVLAGKAQQEEIGDGANLTISFAGELLQNAEELIRMGLHPSEIISGYTKSISKAIEVLGELVEKGSETMDVRNKEQVVTRMKAAVASKQHGQEDILCSLIADACIQVCPKNPANFDVDNVRVSKLVGGGLHNCTIVRGMVLKGDAVGSIKRMEKAKVAVFASGVDSSATETKGTVLIHSAEQLENYSKTEEAKVEELIKAVADSGAKVIVSGGAVGEMALHFCERYKLMVLKISSKFELRRFCRTTGTSALLKLSQPKPDDLGFIDSISVEEIGGSRVTVVRSEEGGNKIATVVLRGSTDSILDDLERAVDDGVNTYKAMCRDSRMVPGAAATEIELARRLKEFSFKETGLDQYAIAKFAESFEMVPRTLAENAGLNPMDIISKLYEKHASGNTKVGIDLGGGDSKDGVCKDVSTLNIWDLYVTKFFALKYAADAACTVLRVDQIIMAKPAGGPGRREQPAGMDED</sequence>
<evidence type="ECO:0000256" key="8">
    <source>
        <dbReference type="RuleBase" id="RU004187"/>
    </source>
</evidence>
<protein>
    <recommendedName>
        <fullName evidence="7">CCT-theta</fullName>
    </recommendedName>
</protein>
<keyword evidence="3" id="KW-0963">Cytoplasm</keyword>
<dbReference type="NCBIfam" id="TIGR02346">
    <property type="entry name" value="chap_CCT_theta"/>
    <property type="match status" value="1"/>
</dbReference>
<comment type="subcellular location">
    <subcellularLocation>
        <location evidence="1">Cytoplasm</location>
    </subcellularLocation>
</comment>
<keyword evidence="6 8" id="KW-0143">Chaperone</keyword>
<dbReference type="Proteomes" id="UP000323506">
    <property type="component" value="Chromosome D11"/>
</dbReference>